<comment type="caution">
    <text evidence="1">The sequence shown here is derived from an EMBL/GenBank/DDBJ whole genome shotgun (WGS) entry which is preliminary data.</text>
</comment>
<gene>
    <name evidence="1" type="ORF">FSB64_21990</name>
</gene>
<evidence type="ECO:0000313" key="2">
    <source>
        <dbReference type="Proteomes" id="UP000821598"/>
    </source>
</evidence>
<keyword evidence="2" id="KW-1185">Reference proteome</keyword>
<reference evidence="1 2" key="1">
    <citation type="submission" date="2019-08" db="EMBL/GenBank/DDBJ databases">
        <title>Paraburkholderia simonii sp. nov. and P. youngii sp. nov. Brazilian and Mexican Mimosa-associated rhizobia.</title>
        <authorList>
            <person name="Mavima L."/>
            <person name="Beukes C.W."/>
            <person name="Palmer M."/>
            <person name="De Meyer S.E."/>
            <person name="James E.K."/>
            <person name="Maluk M."/>
            <person name="Avontuur J.R."/>
            <person name="Chan W.Y."/>
            <person name="Venter S.N."/>
            <person name="Steenkamp E.T."/>
        </authorList>
    </citation>
    <scope>NUCLEOTIDE SEQUENCE [LARGE SCALE GENOMIC DNA]</scope>
    <source>
        <strain evidence="1 2">JPY454</strain>
    </source>
</reference>
<dbReference type="Proteomes" id="UP000821598">
    <property type="component" value="Unassembled WGS sequence"/>
</dbReference>
<accession>A0ABX2NQY6</accession>
<dbReference type="EMBL" id="VOMC01000023">
    <property type="protein sequence ID" value="NVI06390.1"/>
    <property type="molecule type" value="Genomic_DNA"/>
</dbReference>
<protein>
    <submittedName>
        <fullName evidence="1">Uncharacterized protein</fullName>
    </submittedName>
</protein>
<organism evidence="1 2">
    <name type="scientific">Paraburkholderia youngii</name>
    <dbReference type="NCBI Taxonomy" id="2782701"/>
    <lineage>
        <taxon>Bacteria</taxon>
        <taxon>Pseudomonadati</taxon>
        <taxon>Pseudomonadota</taxon>
        <taxon>Betaproteobacteria</taxon>
        <taxon>Burkholderiales</taxon>
        <taxon>Burkholderiaceae</taxon>
        <taxon>Paraburkholderia</taxon>
    </lineage>
</organism>
<dbReference type="RefSeq" id="WP_176367850.1">
    <property type="nucleotide sequence ID" value="NZ_VOMC01000023.1"/>
</dbReference>
<name>A0ABX2NQY6_9BURK</name>
<proteinExistence type="predicted"/>
<sequence length="123" mass="13742">MEMQLLHYNLDDEARTELLGYLVVVQLIARARTGRWLEAAHVCESVLLWLSSNGGNCGAQERSDLSRLSVTVAEQFLGLPPFDDEAGLVQMVLALSRLDYRKSDVKKILAVCGEYITHRHGAQ</sequence>
<evidence type="ECO:0000313" key="1">
    <source>
        <dbReference type="EMBL" id="NVI06390.1"/>
    </source>
</evidence>